<dbReference type="PANTHER" id="PTHR10015:SF206">
    <property type="entry name" value="HSF-TYPE DNA-BINDING DOMAIN-CONTAINING PROTEIN"/>
    <property type="match status" value="1"/>
</dbReference>
<keyword evidence="8" id="KW-1185">Reference proteome</keyword>
<keyword evidence="3" id="KW-0539">Nucleus</keyword>
<dbReference type="SUPFAM" id="SSF46785">
    <property type="entry name" value="Winged helix' DNA-binding domain"/>
    <property type="match status" value="1"/>
</dbReference>
<name>A0AAD3HBV0_9STRA</name>
<dbReference type="SMART" id="SM00415">
    <property type="entry name" value="HSF"/>
    <property type="match status" value="1"/>
</dbReference>
<feature type="compositionally biased region" description="Polar residues" evidence="5">
    <location>
        <begin position="318"/>
        <end position="331"/>
    </location>
</feature>
<dbReference type="InterPro" id="IPR036388">
    <property type="entry name" value="WH-like_DNA-bd_sf"/>
</dbReference>
<protein>
    <recommendedName>
        <fullName evidence="6">HSF-type DNA-binding domain-containing protein</fullName>
    </recommendedName>
</protein>
<dbReference type="GO" id="GO:0003700">
    <property type="term" value="F:DNA-binding transcription factor activity"/>
    <property type="evidence" value="ECO:0007669"/>
    <property type="project" value="InterPro"/>
</dbReference>
<dbReference type="InterPro" id="IPR000232">
    <property type="entry name" value="HSF_DNA-bd"/>
</dbReference>
<feature type="compositionally biased region" description="Low complexity" evidence="5">
    <location>
        <begin position="306"/>
        <end position="317"/>
    </location>
</feature>
<gene>
    <name evidence="7" type="ORF">CTEN210_13930</name>
</gene>
<feature type="domain" description="HSF-type DNA-binding" evidence="6">
    <location>
        <begin position="50"/>
        <end position="147"/>
    </location>
</feature>
<evidence type="ECO:0000256" key="2">
    <source>
        <dbReference type="ARBA" id="ARBA00023125"/>
    </source>
</evidence>
<organism evidence="7 8">
    <name type="scientific">Chaetoceros tenuissimus</name>
    <dbReference type="NCBI Taxonomy" id="426638"/>
    <lineage>
        <taxon>Eukaryota</taxon>
        <taxon>Sar</taxon>
        <taxon>Stramenopiles</taxon>
        <taxon>Ochrophyta</taxon>
        <taxon>Bacillariophyta</taxon>
        <taxon>Coscinodiscophyceae</taxon>
        <taxon>Chaetocerotophycidae</taxon>
        <taxon>Chaetocerotales</taxon>
        <taxon>Chaetocerotaceae</taxon>
        <taxon>Chaetoceros</taxon>
    </lineage>
</organism>
<comment type="caution">
    <text evidence="7">The sequence shown here is derived from an EMBL/GenBank/DDBJ whole genome shotgun (WGS) entry which is preliminary data.</text>
</comment>
<comment type="similarity">
    <text evidence="4">Belongs to the HSF family.</text>
</comment>
<evidence type="ECO:0000259" key="6">
    <source>
        <dbReference type="SMART" id="SM00415"/>
    </source>
</evidence>
<evidence type="ECO:0000256" key="3">
    <source>
        <dbReference type="ARBA" id="ARBA00023242"/>
    </source>
</evidence>
<accession>A0AAD3HBV0</accession>
<feature type="region of interest" description="Disordered" evidence="5">
    <location>
        <begin position="305"/>
        <end position="353"/>
    </location>
</feature>
<dbReference type="AlphaFoldDB" id="A0AAD3HBV0"/>
<sequence>MNGSTHDDAASALMALAANSKNGDDASIMEEAMDTGEADTSSKAGSSTPSSNRFPEKLMAVLNSSDYTEIIAWSADGKSFIFLDSSSFERIVLPSIFKVAKFDSFLRKLYRWGFSKCQTHSRVGCPAYKHEKFNRDKPELMSDMECRSKPKTQYGNAAPMTLTSFHQSAPQLRGNREDLLGNTAAAANAAWGQMQKMNSLRSQMMSPDLDTDMEMSDDVNNGSVASLLARQSLLNGTNQTQQQSMDQLMAQRLLNEQAASMGRSLMGQDNTAAAQALLAQQQMQASMADRPFSARSKTTPFNMKFAQQQQAQTQHQQNSPFASPSLGSAAQANALRMHQERRASQPNPFLQNMNIGSLVGQHAGQGQRNPLLEQLELNNLAQSDHHNQLLQSMNIGQHNLSQLGGGQDNLAAKLEELRQRERDNLLRNANVSSLQELEALRILSQNGSAGQMQNRMMIQNELERIEQLRLLQASQRLAQERHAAENEARMALIEKLRNGGGSQSFGP</sequence>
<evidence type="ECO:0000313" key="8">
    <source>
        <dbReference type="Proteomes" id="UP001054902"/>
    </source>
</evidence>
<evidence type="ECO:0000256" key="4">
    <source>
        <dbReference type="RuleBase" id="RU004020"/>
    </source>
</evidence>
<dbReference type="GO" id="GO:0043565">
    <property type="term" value="F:sequence-specific DNA binding"/>
    <property type="evidence" value="ECO:0007669"/>
    <property type="project" value="InterPro"/>
</dbReference>
<comment type="subcellular location">
    <subcellularLocation>
        <location evidence="1">Nucleus</location>
    </subcellularLocation>
</comment>
<evidence type="ECO:0000313" key="7">
    <source>
        <dbReference type="EMBL" id="GFH57454.1"/>
    </source>
</evidence>
<dbReference type="Gene3D" id="1.10.10.10">
    <property type="entry name" value="Winged helix-like DNA-binding domain superfamily/Winged helix DNA-binding domain"/>
    <property type="match status" value="1"/>
</dbReference>
<evidence type="ECO:0000256" key="5">
    <source>
        <dbReference type="SAM" id="MobiDB-lite"/>
    </source>
</evidence>
<proteinExistence type="inferred from homology"/>
<dbReference type="EMBL" id="BLLK01000058">
    <property type="protein sequence ID" value="GFH57454.1"/>
    <property type="molecule type" value="Genomic_DNA"/>
</dbReference>
<dbReference type="InterPro" id="IPR036390">
    <property type="entry name" value="WH_DNA-bd_sf"/>
</dbReference>
<feature type="compositionally biased region" description="Polar residues" evidence="5">
    <location>
        <begin position="344"/>
        <end position="353"/>
    </location>
</feature>
<reference evidence="7 8" key="1">
    <citation type="journal article" date="2021" name="Sci. Rep.">
        <title>The genome of the diatom Chaetoceros tenuissimus carries an ancient integrated fragment of an extant virus.</title>
        <authorList>
            <person name="Hongo Y."/>
            <person name="Kimura K."/>
            <person name="Takaki Y."/>
            <person name="Yoshida Y."/>
            <person name="Baba S."/>
            <person name="Kobayashi G."/>
            <person name="Nagasaki K."/>
            <person name="Hano T."/>
            <person name="Tomaru Y."/>
        </authorList>
    </citation>
    <scope>NUCLEOTIDE SEQUENCE [LARGE SCALE GENOMIC DNA]</scope>
    <source>
        <strain evidence="7 8">NIES-3715</strain>
    </source>
</reference>
<evidence type="ECO:0000256" key="1">
    <source>
        <dbReference type="ARBA" id="ARBA00004123"/>
    </source>
</evidence>
<dbReference type="Pfam" id="PF00447">
    <property type="entry name" value="HSF_DNA-bind"/>
    <property type="match status" value="1"/>
</dbReference>
<dbReference type="GO" id="GO:0005634">
    <property type="term" value="C:nucleus"/>
    <property type="evidence" value="ECO:0007669"/>
    <property type="project" value="UniProtKB-SubCell"/>
</dbReference>
<dbReference type="PANTHER" id="PTHR10015">
    <property type="entry name" value="HEAT SHOCK TRANSCRIPTION FACTOR"/>
    <property type="match status" value="1"/>
</dbReference>
<dbReference type="Proteomes" id="UP001054902">
    <property type="component" value="Unassembled WGS sequence"/>
</dbReference>
<keyword evidence="2" id="KW-0238">DNA-binding</keyword>